<reference evidence="2" key="1">
    <citation type="journal article" date="2014" name="Int. J. Syst. Evol. Microbiol.">
        <title>Complete genome sequence of Corynebacterium casei LMG S-19264T (=DSM 44701T), isolated from a smear-ripened cheese.</title>
        <authorList>
            <consortium name="US DOE Joint Genome Institute (JGI-PGF)"/>
            <person name="Walter F."/>
            <person name="Albersmeier A."/>
            <person name="Kalinowski J."/>
            <person name="Ruckert C."/>
        </authorList>
    </citation>
    <scope>NUCLEOTIDE SEQUENCE</scope>
    <source>
        <strain evidence="2">CCM 7684</strain>
    </source>
</reference>
<dbReference type="Pfam" id="PF10098">
    <property type="entry name" value="DUF2336"/>
    <property type="match status" value="1"/>
</dbReference>
<gene>
    <name evidence="2" type="ORF">GCM10007276_13000</name>
</gene>
<evidence type="ECO:0000256" key="1">
    <source>
        <dbReference type="SAM" id="MobiDB-lite"/>
    </source>
</evidence>
<dbReference type="Proteomes" id="UP000602745">
    <property type="component" value="Unassembled WGS sequence"/>
</dbReference>
<sequence>MVDGSHHLEGLERLARERGVDTRATVLRVATDLFAAAYNRTPADIERYTALALPLINVADHATKVMVARRLAPVADAPDAVVERLLSDDVEVARELVLLRPALNRDSMLGIALEGGIVEASALAERKDLDRGTTRGLSSHPSREVLETLIANPAVPLDGMTLSNIIERVRQDAPLANALLRRPDVDATMCARLYPVLGAEERGMVRAALARAGQRPAAPLDPDALHTFRLAVLRGGTEGFVKALADLLRVPATAAAVLVDDPTGELPALALIASGCDREATIAALLICAPERVRTSIPLIFSAAALYDDTPRSVALAIVRAVLGASTRPVHQPLLDPAEPPQRASQEGRKAGSVTVKVKGMRFTPKKSG</sequence>
<dbReference type="AlphaFoldDB" id="A0A8J2YGP7"/>
<evidence type="ECO:0008006" key="4">
    <source>
        <dbReference type="Google" id="ProtNLM"/>
    </source>
</evidence>
<organism evidence="2 3">
    <name type="scientific">Agaricicola taiwanensis</name>
    <dbReference type="NCBI Taxonomy" id="591372"/>
    <lineage>
        <taxon>Bacteria</taxon>
        <taxon>Pseudomonadati</taxon>
        <taxon>Pseudomonadota</taxon>
        <taxon>Alphaproteobacteria</taxon>
        <taxon>Rhodobacterales</taxon>
        <taxon>Paracoccaceae</taxon>
        <taxon>Agaricicola</taxon>
    </lineage>
</organism>
<evidence type="ECO:0000313" key="3">
    <source>
        <dbReference type="Proteomes" id="UP000602745"/>
    </source>
</evidence>
<name>A0A8J2YGP7_9RHOB</name>
<protein>
    <recommendedName>
        <fullName evidence="4">DUF2336 domain-containing protein</fullName>
    </recommendedName>
</protein>
<dbReference type="InterPro" id="IPR019285">
    <property type="entry name" value="DUF2336"/>
</dbReference>
<comment type="caution">
    <text evidence="2">The sequence shown here is derived from an EMBL/GenBank/DDBJ whole genome shotgun (WGS) entry which is preliminary data.</text>
</comment>
<accession>A0A8J2YGP7</accession>
<dbReference type="EMBL" id="BMCP01000001">
    <property type="protein sequence ID" value="GGE36927.1"/>
    <property type="molecule type" value="Genomic_DNA"/>
</dbReference>
<evidence type="ECO:0000313" key="2">
    <source>
        <dbReference type="EMBL" id="GGE36927.1"/>
    </source>
</evidence>
<feature type="region of interest" description="Disordered" evidence="1">
    <location>
        <begin position="330"/>
        <end position="354"/>
    </location>
</feature>
<keyword evidence="3" id="KW-1185">Reference proteome</keyword>
<proteinExistence type="predicted"/>
<reference evidence="2" key="2">
    <citation type="submission" date="2020-09" db="EMBL/GenBank/DDBJ databases">
        <authorList>
            <person name="Sun Q."/>
            <person name="Sedlacek I."/>
        </authorList>
    </citation>
    <scope>NUCLEOTIDE SEQUENCE</scope>
    <source>
        <strain evidence="2">CCM 7684</strain>
    </source>
</reference>
<dbReference type="RefSeq" id="WP_188408848.1">
    <property type="nucleotide sequence ID" value="NZ_BMCP01000001.1"/>
</dbReference>